<evidence type="ECO:0000256" key="12">
    <source>
        <dbReference type="SAM" id="MobiDB-lite"/>
    </source>
</evidence>
<evidence type="ECO:0000313" key="16">
    <source>
        <dbReference type="Proteomes" id="UP001595698"/>
    </source>
</evidence>
<dbReference type="Gene3D" id="3.30.2010.10">
    <property type="entry name" value="Metalloproteases ('zincins'), catalytic domain"/>
    <property type="match status" value="1"/>
</dbReference>
<dbReference type="Proteomes" id="UP001595698">
    <property type="component" value="Unassembled WGS sequence"/>
</dbReference>
<evidence type="ECO:0000256" key="1">
    <source>
        <dbReference type="ARBA" id="ARBA00001947"/>
    </source>
</evidence>
<feature type="compositionally biased region" description="Pro residues" evidence="12">
    <location>
        <begin position="624"/>
        <end position="633"/>
    </location>
</feature>
<reference evidence="16" key="1">
    <citation type="journal article" date="2019" name="Int. J. Syst. Evol. Microbiol.">
        <title>The Global Catalogue of Microorganisms (GCM) 10K type strain sequencing project: providing services to taxonomists for standard genome sequencing and annotation.</title>
        <authorList>
            <consortium name="The Broad Institute Genomics Platform"/>
            <consortium name="The Broad Institute Genome Sequencing Center for Infectious Disease"/>
            <person name="Wu L."/>
            <person name="Ma J."/>
        </authorList>
    </citation>
    <scope>NUCLEOTIDE SEQUENCE [LARGE SCALE GENOMIC DNA]</scope>
    <source>
        <strain evidence="16">TBRC 7912</strain>
    </source>
</reference>
<gene>
    <name evidence="15" type="ORF">ACFOYY_02830</name>
</gene>
<evidence type="ECO:0000256" key="13">
    <source>
        <dbReference type="SAM" id="Phobius"/>
    </source>
</evidence>
<keyword evidence="11 13" id="KW-0472">Membrane</keyword>
<keyword evidence="7 15" id="KW-0378">Hydrolase</keyword>
<keyword evidence="3" id="KW-1003">Cell membrane</keyword>
<evidence type="ECO:0000256" key="7">
    <source>
        <dbReference type="ARBA" id="ARBA00022801"/>
    </source>
</evidence>
<feature type="region of interest" description="Disordered" evidence="12">
    <location>
        <begin position="313"/>
        <end position="346"/>
    </location>
</feature>
<evidence type="ECO:0000259" key="14">
    <source>
        <dbReference type="Pfam" id="PF01435"/>
    </source>
</evidence>
<keyword evidence="4" id="KW-0645">Protease</keyword>
<keyword evidence="9 13" id="KW-1133">Transmembrane helix</keyword>
<name>A0ABV8EUM3_9ACTN</name>
<dbReference type="GO" id="GO:0008237">
    <property type="term" value="F:metallopeptidase activity"/>
    <property type="evidence" value="ECO:0007669"/>
    <property type="project" value="UniProtKB-KW"/>
</dbReference>
<dbReference type="EMBL" id="JBHSBC010000001">
    <property type="protein sequence ID" value="MFC3979038.1"/>
    <property type="molecule type" value="Genomic_DNA"/>
</dbReference>
<organism evidence="15 16">
    <name type="scientific">Streptosporangium jomthongense</name>
    <dbReference type="NCBI Taxonomy" id="1193683"/>
    <lineage>
        <taxon>Bacteria</taxon>
        <taxon>Bacillati</taxon>
        <taxon>Actinomycetota</taxon>
        <taxon>Actinomycetes</taxon>
        <taxon>Streptosporangiales</taxon>
        <taxon>Streptosporangiaceae</taxon>
        <taxon>Streptosporangium</taxon>
    </lineage>
</organism>
<keyword evidence="5 13" id="KW-0812">Transmembrane</keyword>
<feature type="compositionally biased region" description="Basic and acidic residues" evidence="12">
    <location>
        <begin position="323"/>
        <end position="345"/>
    </location>
</feature>
<dbReference type="Pfam" id="PF01435">
    <property type="entry name" value="Peptidase_M48"/>
    <property type="match status" value="1"/>
</dbReference>
<evidence type="ECO:0000256" key="6">
    <source>
        <dbReference type="ARBA" id="ARBA00022723"/>
    </source>
</evidence>
<dbReference type="RefSeq" id="WP_386187491.1">
    <property type="nucleotide sequence ID" value="NZ_JBHSBC010000001.1"/>
</dbReference>
<sequence>MIAVRALLALGLLAGPCLLGLVLVLLDAGVLVLFVWDAPALGRPSRAGTVTAALTAIPALWILRRLFVTGAGARPAPDGVLVTPGQAPELWAVVTELAGRLGTRPPATLRLTAEVDAELTEETRLLGLVGGRRHLRLGLPLLAGLTADELRAVLCHELGHHAPTGLGAVVYRGHLALRAVLDRLERPRTPDPAARGVPVSWIRWPLSGYARLYLWVSSAVNRRQELQADAAAARAVEATGAAGGTRGTGGTGGTVAAEALWRTLVVLPVAWGEFRDRYLDPMYVRGYLPDDPPAVFAAMLASSGYRAAIEGMEHATPSRRTSRHDPHPSVERRMRALGGRREPAGRGRTTALEAGFEVRPGTVRHCLFPGERERRAVLPWQEWVGLTMETLATEPVRGLVRAARRVGGTARPALETVLDLLADGRAGRLAACLGPQEERSGKETAGSLARLETALFALVGQALVVRGRANWETTWTGPSRLAWSERGRAVAAGVTVGEIHSLVAAAVLGGAPEVRRLRLRLAALGVDPGTWLGHDAEGTPQAEEPVATAGAPVAVGVERARRSRRRLTLRLAGAALIGILFLVTAVSSVSDTPEEPEDSEPTGVFVTPWREIIPVQPSLSPHVPSEPPSPSPAPGTVRRLHEILEQEFARRHEDGTKR</sequence>
<evidence type="ECO:0000256" key="5">
    <source>
        <dbReference type="ARBA" id="ARBA00022692"/>
    </source>
</evidence>
<dbReference type="CDD" id="cd07328">
    <property type="entry name" value="M48_Ste24p_like"/>
    <property type="match status" value="1"/>
</dbReference>
<dbReference type="PANTHER" id="PTHR43221">
    <property type="entry name" value="PROTEASE HTPX"/>
    <property type="match status" value="1"/>
</dbReference>
<keyword evidence="8" id="KW-0862">Zinc</keyword>
<dbReference type="PANTHER" id="PTHR43221:SF1">
    <property type="entry name" value="PROTEASE HTPX"/>
    <property type="match status" value="1"/>
</dbReference>
<feature type="region of interest" description="Disordered" evidence="12">
    <location>
        <begin position="616"/>
        <end position="637"/>
    </location>
</feature>
<dbReference type="EC" id="3.4.24.-" evidence="15"/>
<proteinExistence type="predicted"/>
<comment type="subcellular location">
    <subcellularLocation>
        <location evidence="2">Cell membrane</location>
        <topology evidence="2">Multi-pass membrane protein</topology>
    </subcellularLocation>
</comment>
<protein>
    <submittedName>
        <fullName evidence="15">M48 family metalloprotease</fullName>
        <ecNumber evidence="15">3.4.24.-</ecNumber>
    </submittedName>
</protein>
<accession>A0ABV8EUM3</accession>
<feature type="domain" description="Peptidase M48" evidence="14">
    <location>
        <begin position="141"/>
        <end position="339"/>
    </location>
</feature>
<evidence type="ECO:0000313" key="15">
    <source>
        <dbReference type="EMBL" id="MFC3979038.1"/>
    </source>
</evidence>
<evidence type="ECO:0000256" key="2">
    <source>
        <dbReference type="ARBA" id="ARBA00004651"/>
    </source>
</evidence>
<evidence type="ECO:0000256" key="10">
    <source>
        <dbReference type="ARBA" id="ARBA00023049"/>
    </source>
</evidence>
<keyword evidence="10 15" id="KW-0482">Metalloprotease</keyword>
<evidence type="ECO:0000256" key="11">
    <source>
        <dbReference type="ARBA" id="ARBA00023136"/>
    </source>
</evidence>
<evidence type="ECO:0000256" key="3">
    <source>
        <dbReference type="ARBA" id="ARBA00022475"/>
    </source>
</evidence>
<evidence type="ECO:0000256" key="8">
    <source>
        <dbReference type="ARBA" id="ARBA00022833"/>
    </source>
</evidence>
<keyword evidence="6" id="KW-0479">Metal-binding</keyword>
<comment type="caution">
    <text evidence="15">The sequence shown here is derived from an EMBL/GenBank/DDBJ whole genome shotgun (WGS) entry which is preliminary data.</text>
</comment>
<feature type="transmembrane region" description="Helical" evidence="13">
    <location>
        <begin position="567"/>
        <end position="586"/>
    </location>
</feature>
<feature type="transmembrane region" description="Helical" evidence="13">
    <location>
        <begin position="44"/>
        <end position="63"/>
    </location>
</feature>
<dbReference type="InterPro" id="IPR001915">
    <property type="entry name" value="Peptidase_M48"/>
</dbReference>
<comment type="cofactor">
    <cofactor evidence="1">
        <name>Zn(2+)</name>
        <dbReference type="ChEBI" id="CHEBI:29105"/>
    </cofactor>
</comment>
<evidence type="ECO:0000256" key="4">
    <source>
        <dbReference type="ARBA" id="ARBA00022670"/>
    </source>
</evidence>
<dbReference type="InterPro" id="IPR050083">
    <property type="entry name" value="HtpX_protease"/>
</dbReference>
<keyword evidence="16" id="KW-1185">Reference proteome</keyword>
<evidence type="ECO:0000256" key="9">
    <source>
        <dbReference type="ARBA" id="ARBA00022989"/>
    </source>
</evidence>